<sequence>MLMSGNQTGTAYECLITLTPSCNRAQQLPASACCCLFSTASHANQGTLAHLSHYIIDLPWRSGRGQQEGRR</sequence>
<organism evidence="1">
    <name type="scientific">Steinernema carpocapsae</name>
    <name type="common">Entomopathogenic nematode</name>
    <dbReference type="NCBI Taxonomy" id="34508"/>
    <lineage>
        <taxon>Eukaryota</taxon>
        <taxon>Metazoa</taxon>
        <taxon>Ecdysozoa</taxon>
        <taxon>Nematoda</taxon>
        <taxon>Chromadorea</taxon>
        <taxon>Rhabditida</taxon>
        <taxon>Tylenchina</taxon>
        <taxon>Panagrolaimomorpha</taxon>
        <taxon>Strongyloidoidea</taxon>
        <taxon>Steinernematidae</taxon>
        <taxon>Steinernema</taxon>
    </lineage>
</organism>
<evidence type="ECO:0000313" key="1">
    <source>
        <dbReference type="EMBL" id="TMS39820.1"/>
    </source>
</evidence>
<comment type="caution">
    <text evidence="1">The sequence shown here is derived from an EMBL/GenBank/DDBJ whole genome shotgun (WGS) entry which is preliminary data.</text>
</comment>
<reference evidence="1" key="1">
    <citation type="submission" date="2013-11" db="EMBL/GenBank/DDBJ databases">
        <authorList>
            <person name="Sternberg P."/>
            <person name="Dillman A."/>
            <person name="Macchietto M."/>
        </authorList>
    </citation>
    <scope>NUCLEOTIDE SEQUENCE</scope>
    <source>
        <strain evidence="1">ALL</strain>
    </source>
</reference>
<reference evidence="1" key="2">
    <citation type="journal article" date="2015" name="Genome Biol.">
        <title>Comparative genomics of Steinernema reveals deeply conserved gene regulatory networks.</title>
        <authorList>
            <person name="Dillman A.R."/>
            <person name="Macchietto M."/>
            <person name="Porter C.F."/>
            <person name="Rogers A."/>
            <person name="Williams B."/>
            <person name="Antoshechkin I."/>
            <person name="Lee M.M."/>
            <person name="Goodwin Z."/>
            <person name="Lu X."/>
            <person name="Lewis E.E."/>
            <person name="Goodrich-Blair H."/>
            <person name="Stock S.P."/>
            <person name="Adams B.J."/>
            <person name="Sternberg P.W."/>
            <person name="Mortazavi A."/>
        </authorList>
    </citation>
    <scope>NUCLEOTIDE SEQUENCE [LARGE SCALE GENOMIC DNA]</scope>
    <source>
        <strain evidence="1">ALL</strain>
    </source>
</reference>
<reference evidence="1" key="3">
    <citation type="journal article" date="2019" name="G3 (Bethesda)">
        <title>Hybrid Assembly of the Genome of the Entomopathogenic Nematode Steinernema carpocapsae Identifies the X-Chromosome.</title>
        <authorList>
            <person name="Serra L."/>
            <person name="Macchietto M."/>
            <person name="Macias-Munoz A."/>
            <person name="McGill C.J."/>
            <person name="Rodriguez I.M."/>
            <person name="Rodriguez B."/>
            <person name="Murad R."/>
            <person name="Mortazavi A."/>
        </authorList>
    </citation>
    <scope>NUCLEOTIDE SEQUENCE [LARGE SCALE GENOMIC DNA]</scope>
    <source>
        <strain evidence="1">ALL</strain>
    </source>
</reference>
<gene>
    <name evidence="1" type="ORF">L596_006291</name>
</gene>
<protein>
    <submittedName>
        <fullName evidence="1">Uncharacterized protein</fullName>
    </submittedName>
</protein>
<accession>A0A4U8V1M1</accession>
<name>A0A4U8V1M1_STECR</name>
<proteinExistence type="predicted"/>
<dbReference type="AlphaFoldDB" id="A0A4U8V1M1"/>
<dbReference type="EMBL" id="AZBU02000001">
    <property type="protein sequence ID" value="TMS39820.1"/>
    <property type="molecule type" value="Genomic_DNA"/>
</dbReference>